<feature type="transmembrane region" description="Helical" evidence="1">
    <location>
        <begin position="12"/>
        <end position="34"/>
    </location>
</feature>
<keyword evidence="1" id="KW-0812">Transmembrane</keyword>
<dbReference type="STRING" id="1150864.MILUP08_45472"/>
<protein>
    <submittedName>
        <fullName evidence="2">Uncharacterized protein</fullName>
    </submittedName>
</protein>
<sequence>MMNETLVAPLSGYGALALALAVAGPVAGLVRAYLAYRTRLHEEREASRRAATRMAGLTDLAEAGQHVVRIVERDRDGQREVDLDGHGRVWGVSDREAA</sequence>
<name>I0L9U2_9ACTN</name>
<keyword evidence="1" id="KW-0472">Membrane</keyword>
<accession>I0L9U2</accession>
<reference evidence="3" key="1">
    <citation type="journal article" date="2012" name="J. Bacteriol.">
        <title>Genome Sequence of Micromonospora lupini Lupac 08, Isolated from Root Nodules of Lupinus angustifolius.</title>
        <authorList>
            <person name="Alonso-Vega P."/>
            <person name="Normand P."/>
            <person name="Bacigalupe R."/>
            <person name="Pujic P."/>
            <person name="Lajus A."/>
            <person name="Vallenet D."/>
            <person name="Carro L."/>
            <person name="Coll P."/>
            <person name="Trujillo M.E."/>
        </authorList>
    </citation>
    <scope>NUCLEOTIDE SEQUENCE [LARGE SCALE GENOMIC DNA]</scope>
    <source>
        <strain evidence="3">Lupac 08</strain>
    </source>
</reference>
<evidence type="ECO:0000313" key="3">
    <source>
        <dbReference type="Proteomes" id="UP000003448"/>
    </source>
</evidence>
<dbReference type="Proteomes" id="UP000003448">
    <property type="component" value="Unassembled WGS sequence"/>
</dbReference>
<evidence type="ECO:0000313" key="2">
    <source>
        <dbReference type="EMBL" id="CCH20589.1"/>
    </source>
</evidence>
<evidence type="ECO:0000256" key="1">
    <source>
        <dbReference type="SAM" id="Phobius"/>
    </source>
</evidence>
<keyword evidence="3" id="KW-1185">Reference proteome</keyword>
<comment type="caution">
    <text evidence="2">The sequence shown here is derived from an EMBL/GenBank/DDBJ whole genome shotgun (WGS) entry which is preliminary data.</text>
</comment>
<keyword evidence="1" id="KW-1133">Transmembrane helix</keyword>
<proteinExistence type="predicted"/>
<gene>
    <name evidence="2" type="ORF">MILUP08_45472</name>
</gene>
<organism evidence="2 3">
    <name type="scientific">Micromonospora lupini str. Lupac 08</name>
    <dbReference type="NCBI Taxonomy" id="1150864"/>
    <lineage>
        <taxon>Bacteria</taxon>
        <taxon>Bacillati</taxon>
        <taxon>Actinomycetota</taxon>
        <taxon>Actinomycetes</taxon>
        <taxon>Micromonosporales</taxon>
        <taxon>Micromonosporaceae</taxon>
        <taxon>Micromonospora</taxon>
    </lineage>
</organism>
<dbReference type="AlphaFoldDB" id="I0L9U2"/>
<dbReference type="EMBL" id="CAIE01000039">
    <property type="protein sequence ID" value="CCH20589.1"/>
    <property type="molecule type" value="Genomic_DNA"/>
</dbReference>